<accession>A0AA96VQF5</accession>
<keyword evidence="2" id="KW-1185">Reference proteome</keyword>
<dbReference type="RefSeq" id="WP_248055257.1">
    <property type="nucleotide sequence ID" value="NZ_CP118734.1"/>
</dbReference>
<sequence length="190" mass="22309">MGTYPRSHGSVTITSPSIDVFTEILTTVDRFREIETKSDSISQNYLYIFDESKNPEQICERADSVSVTCDFNRTGRRDFKEMIKTLIYRLQKINPALKEYSFSLSFDYFEDEWPYFEGYLEATIEMSYSVQSGEVTHNSIKEIYHEEDGEWFHGFDVPIEYCSDDEEVVEWSLDLEDTIEYCSDDEEVAE</sequence>
<organism evidence="1 2">
    <name type="scientific">Streptococcus iners subsp. hyiners</name>
    <dbReference type="NCBI Taxonomy" id="3028083"/>
    <lineage>
        <taxon>Bacteria</taxon>
        <taxon>Bacillati</taxon>
        <taxon>Bacillota</taxon>
        <taxon>Bacilli</taxon>
        <taxon>Lactobacillales</taxon>
        <taxon>Streptococcaceae</taxon>
        <taxon>Streptococcus</taxon>
        <taxon>Streptococcus iners</taxon>
    </lineage>
</organism>
<protein>
    <submittedName>
        <fullName evidence="1">Uncharacterized protein</fullName>
    </submittedName>
</protein>
<dbReference type="AlphaFoldDB" id="A0AA96VQF5"/>
<proteinExistence type="predicted"/>
<dbReference type="SUPFAM" id="SSF140415">
    <property type="entry name" value="YppE-like"/>
    <property type="match status" value="1"/>
</dbReference>
<gene>
    <name evidence="1" type="ORF">PW220_01030</name>
</gene>
<name>A0AA96VQF5_9STRE</name>
<reference evidence="1 2" key="1">
    <citation type="submission" date="2023-02" db="EMBL/GenBank/DDBJ databases">
        <title>Streptococcus sp. Genome Sequencing and Assembly.</title>
        <authorList>
            <person name="Shore S.M."/>
            <person name="Nicholson T.L."/>
        </authorList>
    </citation>
    <scope>NUCLEOTIDE SEQUENCE [LARGE SCALE GENOMIC DNA]</scope>
    <source>
        <strain evidence="1 2">29892</strain>
    </source>
</reference>
<dbReference type="InterPro" id="IPR023351">
    <property type="entry name" value="YppE-like_sf"/>
</dbReference>
<dbReference type="EMBL" id="CP118734">
    <property type="protein sequence ID" value="WNY49259.1"/>
    <property type="molecule type" value="Genomic_DNA"/>
</dbReference>
<dbReference type="Proteomes" id="UP001301526">
    <property type="component" value="Chromosome"/>
</dbReference>
<evidence type="ECO:0000313" key="1">
    <source>
        <dbReference type="EMBL" id="WNY49259.1"/>
    </source>
</evidence>
<evidence type="ECO:0000313" key="2">
    <source>
        <dbReference type="Proteomes" id="UP001301526"/>
    </source>
</evidence>